<feature type="region of interest" description="Disordered" evidence="1">
    <location>
        <begin position="505"/>
        <end position="548"/>
    </location>
</feature>
<proteinExistence type="predicted"/>
<dbReference type="OrthoDB" id="2555519at2759"/>
<feature type="compositionally biased region" description="Polar residues" evidence="1">
    <location>
        <begin position="282"/>
        <end position="294"/>
    </location>
</feature>
<comment type="caution">
    <text evidence="2">The sequence shown here is derived from an EMBL/GenBank/DDBJ whole genome shotgun (WGS) entry which is preliminary data.</text>
</comment>
<evidence type="ECO:0000313" key="2">
    <source>
        <dbReference type="EMBL" id="EXJ96032.1"/>
    </source>
</evidence>
<protein>
    <submittedName>
        <fullName evidence="2">Uncharacterized protein</fullName>
    </submittedName>
</protein>
<accession>W9YT06</accession>
<feature type="compositionally biased region" description="Polar residues" evidence="1">
    <location>
        <begin position="410"/>
        <end position="430"/>
    </location>
</feature>
<dbReference type="GeneID" id="19156060"/>
<feature type="compositionally biased region" description="Low complexity" evidence="1">
    <location>
        <begin position="177"/>
        <end position="189"/>
    </location>
</feature>
<name>W9YT06_9EURO</name>
<feature type="region of interest" description="Disordered" evidence="1">
    <location>
        <begin position="410"/>
        <end position="433"/>
    </location>
</feature>
<feature type="region of interest" description="Disordered" evidence="1">
    <location>
        <begin position="1"/>
        <end position="124"/>
    </location>
</feature>
<reference evidence="2 3" key="1">
    <citation type="submission" date="2013-03" db="EMBL/GenBank/DDBJ databases">
        <title>The Genome Sequence of Capronia coronata CBS 617.96.</title>
        <authorList>
            <consortium name="The Broad Institute Genomics Platform"/>
            <person name="Cuomo C."/>
            <person name="de Hoog S."/>
            <person name="Gorbushina A."/>
            <person name="Walker B."/>
            <person name="Young S.K."/>
            <person name="Zeng Q."/>
            <person name="Gargeya S."/>
            <person name="Fitzgerald M."/>
            <person name="Haas B."/>
            <person name="Abouelleil A."/>
            <person name="Allen A.W."/>
            <person name="Alvarado L."/>
            <person name="Arachchi H.M."/>
            <person name="Berlin A.M."/>
            <person name="Chapman S.B."/>
            <person name="Gainer-Dewar J."/>
            <person name="Goldberg J."/>
            <person name="Griggs A."/>
            <person name="Gujja S."/>
            <person name="Hansen M."/>
            <person name="Howarth C."/>
            <person name="Imamovic A."/>
            <person name="Ireland A."/>
            <person name="Larimer J."/>
            <person name="McCowan C."/>
            <person name="Murphy C."/>
            <person name="Pearson M."/>
            <person name="Poon T.W."/>
            <person name="Priest M."/>
            <person name="Roberts A."/>
            <person name="Saif S."/>
            <person name="Shea T."/>
            <person name="Sisk P."/>
            <person name="Sykes S."/>
            <person name="Wortman J."/>
            <person name="Nusbaum C."/>
            <person name="Birren B."/>
        </authorList>
    </citation>
    <scope>NUCLEOTIDE SEQUENCE [LARGE SCALE GENOMIC DNA]</scope>
    <source>
        <strain evidence="2 3">CBS 617.96</strain>
    </source>
</reference>
<dbReference type="EMBL" id="AMWN01000001">
    <property type="protein sequence ID" value="EXJ96032.1"/>
    <property type="molecule type" value="Genomic_DNA"/>
</dbReference>
<feature type="compositionally biased region" description="Polar residues" evidence="1">
    <location>
        <begin position="115"/>
        <end position="124"/>
    </location>
</feature>
<feature type="compositionally biased region" description="Polar residues" evidence="1">
    <location>
        <begin position="236"/>
        <end position="245"/>
    </location>
</feature>
<dbReference type="AlphaFoldDB" id="W9YT06"/>
<dbReference type="Proteomes" id="UP000019484">
    <property type="component" value="Unassembled WGS sequence"/>
</dbReference>
<feature type="compositionally biased region" description="Polar residues" evidence="1">
    <location>
        <begin position="57"/>
        <end position="73"/>
    </location>
</feature>
<evidence type="ECO:0000313" key="3">
    <source>
        <dbReference type="Proteomes" id="UP000019484"/>
    </source>
</evidence>
<dbReference type="eggNOG" id="ENOG502SDCC">
    <property type="taxonomic scope" value="Eukaryota"/>
</dbReference>
<dbReference type="RefSeq" id="XP_007720261.1">
    <property type="nucleotide sequence ID" value="XM_007722071.1"/>
</dbReference>
<dbReference type="HOGENOM" id="CLU_012103_1_0_1"/>
<feature type="region of interest" description="Disordered" evidence="1">
    <location>
        <begin position="148"/>
        <end position="395"/>
    </location>
</feature>
<organism evidence="2 3">
    <name type="scientific">Capronia coronata CBS 617.96</name>
    <dbReference type="NCBI Taxonomy" id="1182541"/>
    <lineage>
        <taxon>Eukaryota</taxon>
        <taxon>Fungi</taxon>
        <taxon>Dikarya</taxon>
        <taxon>Ascomycota</taxon>
        <taxon>Pezizomycotina</taxon>
        <taxon>Eurotiomycetes</taxon>
        <taxon>Chaetothyriomycetidae</taxon>
        <taxon>Chaetothyriales</taxon>
        <taxon>Herpotrichiellaceae</taxon>
        <taxon>Capronia</taxon>
    </lineage>
</organism>
<gene>
    <name evidence="2" type="ORF">A1O1_01158</name>
</gene>
<dbReference type="PANTHER" id="PTHR38701:SF1">
    <property type="entry name" value="UP-REGULATED DURING SEPTATION PROTEIN 1 DOMAIN-CONTAINING PROTEIN"/>
    <property type="match status" value="1"/>
</dbReference>
<feature type="compositionally biased region" description="Low complexity" evidence="1">
    <location>
        <begin position="310"/>
        <end position="321"/>
    </location>
</feature>
<dbReference type="PANTHER" id="PTHR38701">
    <property type="entry name" value="CHROMOSOME 8, WHOLE GENOME SHOTGUN SEQUENCE"/>
    <property type="match status" value="1"/>
</dbReference>
<keyword evidence="3" id="KW-1185">Reference proteome</keyword>
<dbReference type="STRING" id="1182541.W9YT06"/>
<sequence>MPTDKQPKTHPSKPLTPALSSNFRHVRPPLTPRVLGSAHSSPTLSTRREPFVRSKSPGKSDQPTTPLNVNITPRSGARLSRIGTESPSTPVSLKDANNGAPSSGGARKEALKPGTGQSQGLGISTAKTMASAGTPVVTVHRRISATKSMVESDKGTSAKFFHANDAKSSVGSPSMDGGPRFPPGRGYFFVDSPTLLNSEAGLSLTGPNTASEDTNRDDKFFRADDIPQHAAPKPSTLPQISTTGAGSRPAISKGYPQEVENRSDHPSPPQSPNRIRRPLVATPSSPRKLQPGQNTSPPAPPRPTPDRPKSAAGSSVSPVSSHQGGHRKSISSASLNGAPVRRMSGQQTERPQPLELRLAPSGSPRIATTLLSSDIVSPRSASLASTNTVPTSITSDVDCSETTKSMIASASASNTAADQAISPNQPQNDDAANARRDRKVLDLEISNSSLLAINKTLERELRKQSGELRRYRRLSRSGRLSLASTTRTASGQSAYSLDTVAELDGEEPGLSDLEPESDMDDLDDEDESLVSNDSSSFASPTSRARQRARDEKRLLLDLSKHQQILLDSQKLSQSIKRCLTCTEELIRDGNRALDYKVGIGDVKLGGRVLHDEELDERGFEHGAGEQGGRQGLLSPGLAKANLDMAQDLVDPIGLPTSESKGLALLQEITDKMDPAVDGREAD</sequence>
<feature type="compositionally biased region" description="Polar residues" evidence="1">
    <location>
        <begin position="369"/>
        <end position="395"/>
    </location>
</feature>
<feature type="compositionally biased region" description="Basic and acidic residues" evidence="1">
    <location>
        <begin position="213"/>
        <end position="227"/>
    </location>
</feature>
<evidence type="ECO:0000256" key="1">
    <source>
        <dbReference type="SAM" id="MobiDB-lite"/>
    </source>
</evidence>
<feature type="compositionally biased region" description="Acidic residues" evidence="1">
    <location>
        <begin position="505"/>
        <end position="528"/>
    </location>
</feature>